<keyword evidence="9 14" id="KW-0418">Kinase</keyword>
<keyword evidence="7 14" id="KW-0808">Transferase</keyword>
<dbReference type="Pfam" id="PF13840">
    <property type="entry name" value="ACT_7"/>
    <property type="match status" value="1"/>
</dbReference>
<dbReference type="PIRSF" id="PIRSF000726">
    <property type="entry name" value="Asp_kin"/>
    <property type="match status" value="1"/>
</dbReference>
<dbReference type="InterPro" id="IPR018042">
    <property type="entry name" value="Aspartate_kinase_CS"/>
</dbReference>
<dbReference type="PANTHER" id="PTHR21499">
    <property type="entry name" value="ASPARTATE KINASE"/>
    <property type="match status" value="1"/>
</dbReference>
<comment type="pathway">
    <text evidence="3 15">Amino-acid biosynthesis; L-methionine biosynthesis via de novo pathway; L-homoserine from L-aspartate: step 1/3.</text>
</comment>
<feature type="domain" description="Aspartate/glutamate/uridylate kinase" evidence="16">
    <location>
        <begin position="3"/>
        <end position="235"/>
    </location>
</feature>
<comment type="pathway">
    <text evidence="2 15">Amino-acid biosynthesis; L-lysine biosynthesis via DAP pathway; (S)-tetrahydrodipicolinate from L-aspartate: step 1/4.</text>
</comment>
<evidence type="ECO:0000256" key="5">
    <source>
        <dbReference type="ARBA" id="ARBA00010122"/>
    </source>
</evidence>
<evidence type="ECO:0000256" key="11">
    <source>
        <dbReference type="ARBA" id="ARBA00022915"/>
    </source>
</evidence>
<gene>
    <name evidence="18" type="primary">dapG</name>
    <name evidence="18" type="ORF">KQI20_00635</name>
</gene>
<name>A0ABS6DSX3_9FIRM</name>
<comment type="function">
    <text evidence="1">Catalyzes the phosphorylation of the beta-carboxyl group of aspartic acid with ATP to yield 4-phospho-L-aspartate, which is involved in the branched biosynthetic pathway leading to the biosynthesis of amino acids threonine, isoleucine and methionine.</text>
</comment>
<dbReference type="EC" id="2.7.2.4" evidence="14"/>
<dbReference type="PROSITE" id="PS00324">
    <property type="entry name" value="ASPARTOKINASE"/>
    <property type="match status" value="1"/>
</dbReference>
<evidence type="ECO:0000259" key="16">
    <source>
        <dbReference type="Pfam" id="PF00696"/>
    </source>
</evidence>
<dbReference type="NCBIfam" id="NF006068">
    <property type="entry name" value="PRK08210.1"/>
    <property type="match status" value="1"/>
</dbReference>
<comment type="pathway">
    <text evidence="4 15">Amino-acid biosynthesis; L-threonine biosynthesis; L-threonine from L-aspartate: step 1/5.</text>
</comment>
<dbReference type="GO" id="GO:0004072">
    <property type="term" value="F:aspartate kinase activity"/>
    <property type="evidence" value="ECO:0007669"/>
    <property type="project" value="UniProtKB-EC"/>
</dbReference>
<evidence type="ECO:0000256" key="10">
    <source>
        <dbReference type="ARBA" id="ARBA00022840"/>
    </source>
</evidence>
<keyword evidence="6 15" id="KW-0028">Amino-acid biosynthesis</keyword>
<organism evidence="18 19">
    <name type="scientific">Intestinibacter bartlettii</name>
    <dbReference type="NCBI Taxonomy" id="261299"/>
    <lineage>
        <taxon>Bacteria</taxon>
        <taxon>Bacillati</taxon>
        <taxon>Bacillota</taxon>
        <taxon>Clostridia</taxon>
        <taxon>Peptostreptococcales</taxon>
        <taxon>Peptostreptococcaceae</taxon>
        <taxon>Intestinibacter</taxon>
    </lineage>
</organism>
<comment type="caution">
    <text evidence="18">The sequence shown here is derived from an EMBL/GenBank/DDBJ whole genome shotgun (WGS) entry which is preliminary data.</text>
</comment>
<comment type="catalytic activity">
    <reaction evidence="13 14">
        <text>L-aspartate + ATP = 4-phospho-L-aspartate + ADP</text>
        <dbReference type="Rhea" id="RHEA:23776"/>
        <dbReference type="ChEBI" id="CHEBI:29991"/>
        <dbReference type="ChEBI" id="CHEBI:30616"/>
        <dbReference type="ChEBI" id="CHEBI:57535"/>
        <dbReference type="ChEBI" id="CHEBI:456216"/>
        <dbReference type="EC" id="2.7.2.4"/>
    </reaction>
</comment>
<evidence type="ECO:0000313" key="19">
    <source>
        <dbReference type="Proteomes" id="UP001196301"/>
    </source>
</evidence>
<reference evidence="18 19" key="1">
    <citation type="submission" date="2021-06" db="EMBL/GenBank/DDBJ databases">
        <authorList>
            <person name="Sun Q."/>
            <person name="Li D."/>
        </authorList>
    </citation>
    <scope>NUCLEOTIDE SEQUENCE [LARGE SCALE GENOMIC DNA]</scope>
    <source>
        <strain evidence="18 19">N19</strain>
    </source>
</reference>
<keyword evidence="8" id="KW-0547">Nucleotide-binding</keyword>
<evidence type="ECO:0000256" key="8">
    <source>
        <dbReference type="ARBA" id="ARBA00022741"/>
    </source>
</evidence>
<dbReference type="PANTHER" id="PTHR21499:SF3">
    <property type="entry name" value="ASPARTOKINASE"/>
    <property type="match status" value="1"/>
</dbReference>
<protein>
    <recommendedName>
        <fullName evidence="14">Aspartokinase</fullName>
        <ecNumber evidence="14">2.7.2.4</ecNumber>
    </recommendedName>
</protein>
<dbReference type="InterPro" id="IPR001048">
    <property type="entry name" value="Asp/Glu/Uridylate_kinase"/>
</dbReference>
<keyword evidence="12" id="KW-0457">Lysine biosynthesis</keyword>
<comment type="similarity">
    <text evidence="5 14">Belongs to the aspartokinase family.</text>
</comment>
<evidence type="ECO:0000313" key="18">
    <source>
        <dbReference type="EMBL" id="MBU5334931.1"/>
    </source>
</evidence>
<evidence type="ECO:0000256" key="6">
    <source>
        <dbReference type="ARBA" id="ARBA00022605"/>
    </source>
</evidence>
<evidence type="ECO:0000256" key="2">
    <source>
        <dbReference type="ARBA" id="ARBA00004766"/>
    </source>
</evidence>
<evidence type="ECO:0000256" key="12">
    <source>
        <dbReference type="ARBA" id="ARBA00023154"/>
    </source>
</evidence>
<keyword evidence="11" id="KW-0220">Diaminopimelate biosynthesis</keyword>
<dbReference type="InterPro" id="IPR001341">
    <property type="entry name" value="Asp_kinase"/>
</dbReference>
<evidence type="ECO:0000256" key="15">
    <source>
        <dbReference type="RuleBase" id="RU004249"/>
    </source>
</evidence>
<evidence type="ECO:0000256" key="3">
    <source>
        <dbReference type="ARBA" id="ARBA00004986"/>
    </source>
</evidence>
<dbReference type="EMBL" id="JAHLOQ010000001">
    <property type="protein sequence ID" value="MBU5334931.1"/>
    <property type="molecule type" value="Genomic_DNA"/>
</dbReference>
<evidence type="ECO:0000259" key="17">
    <source>
        <dbReference type="Pfam" id="PF13840"/>
    </source>
</evidence>
<feature type="domain" description="CASTOR ACT" evidence="17">
    <location>
        <begin position="335"/>
        <end position="398"/>
    </location>
</feature>
<keyword evidence="10" id="KW-0067">ATP-binding</keyword>
<evidence type="ECO:0000256" key="1">
    <source>
        <dbReference type="ARBA" id="ARBA00003121"/>
    </source>
</evidence>
<keyword evidence="19" id="KW-1185">Reference proteome</keyword>
<accession>A0ABS6DSX3</accession>
<dbReference type="Proteomes" id="UP001196301">
    <property type="component" value="Unassembled WGS sequence"/>
</dbReference>
<proteinExistence type="inferred from homology"/>
<evidence type="ECO:0000256" key="7">
    <source>
        <dbReference type="ARBA" id="ARBA00022679"/>
    </source>
</evidence>
<evidence type="ECO:0000256" key="13">
    <source>
        <dbReference type="ARBA" id="ARBA00047872"/>
    </source>
</evidence>
<dbReference type="InterPro" id="IPR005260">
    <property type="entry name" value="Asp_kin_monofn"/>
</dbReference>
<evidence type="ECO:0000256" key="9">
    <source>
        <dbReference type="ARBA" id="ARBA00022777"/>
    </source>
</evidence>
<sequence>MEVLVQKFGGTSVASYEKMKEVCKIIESHKEKYKDIAVVVSAMGRKGAPYATDTLISMCTNINDRPTKRELDMIMSCGEIISGTILATMLDSMGIPATFLTGTQAGIITTKAFSNAKIKKINPKKIQRELADGKVVIIAGFQGGTEDGEITTLGRGGSDTSAVAIGKALGSDLVQIYTDVDGIMTADPRIEPDAKVLKYVDYDEVFQMAEKGAKVIHPRAVELAKNADIILQIKNTYNPNFEGTKIGPANVLKDVYEDSSKVKFMSAVAHKDKIAQVKVIATEDVFSNILNEMEDRHINMDMINFFTEKKAFALDVSNIEEVENILKRYNVEYEIKSDCAKVTLIGNKVTETPGVIAKIMRALNAENVTLLQSSDSYNSLSCLVDEKDMVTTVHVIHNAFSV</sequence>
<evidence type="ECO:0000256" key="14">
    <source>
        <dbReference type="RuleBase" id="RU003448"/>
    </source>
</evidence>
<evidence type="ECO:0000256" key="4">
    <source>
        <dbReference type="ARBA" id="ARBA00005139"/>
    </source>
</evidence>
<dbReference type="NCBIfam" id="TIGR00657">
    <property type="entry name" value="asp_kinases"/>
    <property type="match status" value="1"/>
</dbReference>
<dbReference type="InterPro" id="IPR027795">
    <property type="entry name" value="CASTOR_ACT_dom"/>
</dbReference>
<dbReference type="Pfam" id="PF00696">
    <property type="entry name" value="AA_kinase"/>
    <property type="match status" value="1"/>
</dbReference>
<dbReference type="RefSeq" id="WP_216568097.1">
    <property type="nucleotide sequence ID" value="NZ_JAHLOQ010000001.1"/>
</dbReference>